<evidence type="ECO:0000313" key="5">
    <source>
        <dbReference type="EMBL" id="TWG00838.1"/>
    </source>
</evidence>
<feature type="domain" description="Alpha-N-acetylglucosaminidase C-terminal" evidence="4">
    <location>
        <begin position="443"/>
        <end position="706"/>
    </location>
</feature>
<keyword evidence="1" id="KW-0378">Hydrolase</keyword>
<dbReference type="InterPro" id="IPR029018">
    <property type="entry name" value="Hex-like_dom2"/>
</dbReference>
<evidence type="ECO:0000313" key="6">
    <source>
        <dbReference type="Proteomes" id="UP000317940"/>
    </source>
</evidence>
<dbReference type="InterPro" id="IPR024240">
    <property type="entry name" value="NAGLU_N"/>
</dbReference>
<name>A0A561UN94_9ACTN</name>
<sequence>MLLAALCPGAARASEGFDPAPAVAALGRLLPAAQARQFTLLPGGPAHGYTVTGPAGAITVRADGPADLLAGAGWYLERVAGVDIGLPGDSLAGLPAVLPAVPGGAATRTATVPHRYALNDTDAGYSGPYRDFAAYQHEIDVLALHGINEVYLTVGAEYPYYQALKQFGYRAEELRAWIPAPAHQPWWLLQNLAGFGGPVSEQLLDARAALGRKLAGRLRELGITPVLPGYFGTVPPGFAERTPDAVTVSQGDWVHFDRPDWLDPTCPAFARLAAAYYRAQREQFGDSTLYKMDPMHEGGRSGGVDVTAAARAVQQALAAAHPDATWVLLGWEDNPTTAELAGTDPAHLLVLDGVADRYDGLDRERQWGGARCAFGSIPNFGGHTALGANTGVWADRFARWRDRPGSALAGLAWLPEATGNNPAAFELFTELAWQPGTLDQQAWFADYADRRYGRPDPHARAAWELLRQGPYGTGSGRWSEPQDSVIAARPSLEAGSAAAWSPAEARYDPATVRRALTELLQVAPELRVADAYRYDLVELARQTLDDRARALLPAIAAAYRDQDTIEFTRLTDQWRRGESLLERLLATDPRFLLGRWTAAARGWAADPAEADRLEYDARSLLTTWGGRGPSELGPLHDYANREWSGLVADVYAPRWDAYFRSLQTAMATGADPAPIDWFTPDDDWAHRTGGYPTSPTGDPVALATEVGNLP</sequence>
<accession>A0A561UN94</accession>
<reference evidence="5 6" key="1">
    <citation type="submission" date="2019-06" db="EMBL/GenBank/DDBJ databases">
        <title>Sequencing the genomes of 1000 actinobacteria strains.</title>
        <authorList>
            <person name="Klenk H.-P."/>
        </authorList>
    </citation>
    <scope>NUCLEOTIDE SEQUENCE [LARGE SCALE GENOMIC DNA]</scope>
    <source>
        <strain evidence="5 6">DSM 44826</strain>
    </source>
</reference>
<dbReference type="Gene3D" id="1.20.120.670">
    <property type="entry name" value="N-acetyl-b-d-glucoasminidase"/>
    <property type="match status" value="1"/>
</dbReference>
<feature type="domain" description="Alpha-N-acetylglucosaminidase N-terminal" evidence="3">
    <location>
        <begin position="21"/>
        <end position="100"/>
    </location>
</feature>
<dbReference type="AlphaFoldDB" id="A0A561UN94"/>
<dbReference type="InterPro" id="IPR024733">
    <property type="entry name" value="NAGLU_tim-barrel"/>
</dbReference>
<protein>
    <submittedName>
        <fullName evidence="5">Alpha-N-acetylglucosaminidase</fullName>
    </submittedName>
</protein>
<dbReference type="Pfam" id="PF12972">
    <property type="entry name" value="NAGLU_C"/>
    <property type="match status" value="1"/>
</dbReference>
<dbReference type="Pfam" id="PF05089">
    <property type="entry name" value="NAGLU"/>
    <property type="match status" value="1"/>
</dbReference>
<evidence type="ECO:0000259" key="3">
    <source>
        <dbReference type="Pfam" id="PF12971"/>
    </source>
</evidence>
<dbReference type="Gene3D" id="3.20.20.80">
    <property type="entry name" value="Glycosidases"/>
    <property type="match status" value="1"/>
</dbReference>
<proteinExistence type="predicted"/>
<organism evidence="5 6">
    <name type="scientific">Kitasatospora viridis</name>
    <dbReference type="NCBI Taxonomy" id="281105"/>
    <lineage>
        <taxon>Bacteria</taxon>
        <taxon>Bacillati</taxon>
        <taxon>Actinomycetota</taxon>
        <taxon>Actinomycetes</taxon>
        <taxon>Kitasatosporales</taxon>
        <taxon>Streptomycetaceae</taxon>
        <taxon>Kitasatospora</taxon>
    </lineage>
</organism>
<evidence type="ECO:0000259" key="4">
    <source>
        <dbReference type="Pfam" id="PF12972"/>
    </source>
</evidence>
<evidence type="ECO:0000256" key="1">
    <source>
        <dbReference type="ARBA" id="ARBA00022801"/>
    </source>
</evidence>
<dbReference type="InterPro" id="IPR007781">
    <property type="entry name" value="NAGLU"/>
</dbReference>
<dbReference type="Gene3D" id="3.30.379.10">
    <property type="entry name" value="Chitobiase/beta-hexosaminidase domain 2-like"/>
    <property type="match status" value="1"/>
</dbReference>
<dbReference type="PANTHER" id="PTHR12872:SF1">
    <property type="entry name" value="ALPHA-N-ACETYLGLUCOSAMINIDASE"/>
    <property type="match status" value="1"/>
</dbReference>
<comment type="caution">
    <text evidence="5">The sequence shown here is derived from an EMBL/GenBank/DDBJ whole genome shotgun (WGS) entry which is preliminary data.</text>
</comment>
<gene>
    <name evidence="5" type="ORF">FHX73_114718</name>
</gene>
<evidence type="ECO:0000259" key="2">
    <source>
        <dbReference type="Pfam" id="PF05089"/>
    </source>
</evidence>
<dbReference type="EMBL" id="VIWT01000001">
    <property type="protein sequence ID" value="TWG00838.1"/>
    <property type="molecule type" value="Genomic_DNA"/>
</dbReference>
<keyword evidence="6" id="KW-1185">Reference proteome</keyword>
<dbReference type="InterPro" id="IPR024732">
    <property type="entry name" value="NAGLU_C"/>
</dbReference>
<dbReference type="GO" id="GO:0005975">
    <property type="term" value="P:carbohydrate metabolic process"/>
    <property type="evidence" value="ECO:0007669"/>
    <property type="project" value="UniProtKB-ARBA"/>
</dbReference>
<dbReference type="GO" id="GO:0016787">
    <property type="term" value="F:hydrolase activity"/>
    <property type="evidence" value="ECO:0007669"/>
    <property type="project" value="UniProtKB-KW"/>
</dbReference>
<dbReference type="Pfam" id="PF12971">
    <property type="entry name" value="NAGLU_N"/>
    <property type="match status" value="1"/>
</dbReference>
<dbReference type="PANTHER" id="PTHR12872">
    <property type="entry name" value="ALPHA-N-ACETYLGLUCOSAMINIDASE"/>
    <property type="match status" value="1"/>
</dbReference>
<dbReference type="Proteomes" id="UP000317940">
    <property type="component" value="Unassembled WGS sequence"/>
</dbReference>
<feature type="domain" description="Alpha-N-acetylglucosaminidase tim-barrel" evidence="2">
    <location>
        <begin position="115"/>
        <end position="434"/>
    </location>
</feature>